<evidence type="ECO:0000256" key="1">
    <source>
        <dbReference type="ARBA" id="ARBA00000707"/>
    </source>
</evidence>
<dbReference type="SUPFAM" id="SSF54001">
    <property type="entry name" value="Cysteine proteinases"/>
    <property type="match status" value="1"/>
</dbReference>
<feature type="compositionally biased region" description="Basic and acidic residues" evidence="8">
    <location>
        <begin position="1782"/>
        <end position="1793"/>
    </location>
</feature>
<sequence>MPPKAQLANGNVDAATCAGLIQQIEESGSLSPVVTLKLLRCDTQSCNGFCKANRRDDPYCFCGLAPAEGSYRKKGLWQKDSAFISKYGRDPAERERASVTTPAGLRNLGNTCYVNTALQCLFNIPAFRSMLLKATDPGPYCVSNNNCLNSCVHTDVSLIGDDDLASETQYHTWEVDEVAVQLRDLFLELQYGPCAQADPTAFAKCLQLDHSVQQDCQEFFKLLVSKLECVFSKVPDVEVKHAIQSLFRGTYSYATTCRACGKQSTSSSSAIHFYELQVQVKGFTSLISSLCTSLEYEVLDGDNQYYCDFCACKVDATRQMVLRSVPPYLCLQLQRFVFDYQKMDKFKASDRLSFPLDLDLASVLASVAQDDGNSQVVMDSSGQPVGTYELAGVLIHKGTNAHQGHYVAHIKEQATGMWWRFDDEAVQPMGVAPTGYPGDHGIGASVLDSAKKERQSNNKLTKEKDNKSALTGKRRKEPGKTSRKKGGRGKKVDTEFLDLQEDAAVALYADSDVMHKGLEEDRAEGQSISDAFAKRGVMDPTGGPEAGRDDPFECVDVTEAGDKFLADSDGALKPESEGLEGAATLEAPPEGFEVSSSNAYMLLYRQRGWTGEDCVLRAAQMPPNSCAESKGVPRSETQTGSDFIQGEKFLSDILRARVVSMRADWEKEKQEFQAKREEALQRFSQRRQSVREILQIAQLQPPQGAELPGGDIKQQPESASGRWVSSTWLEEWANAEPGTCPVVDNQRLACRHGLLDPLKAPKEMKLMSEASWALLHSQHSGGPEFSTSDFCLRCIKLCLQRMLLAENAEEVRRKGSDDSSMYYVSKTWLQGWIRRAGGSVSLTTSPTAAITCPHSQLLPGAHNHSASRRIAVPQSIWSFIRHLWNSEREAEAEKKVANASMESGSAPDTEEDTDLKITAEVTGHPGLNHPTSGLSRPARTIHQAGGASEIVGASRVVPVHSLSSDDVQIIEDVHAHDPSSKVSAAGGVETAAPCTTQYGLAGTMVCQEFPVSTSEECAVCYAEMHGAAASADLRKKGLEEEQAMLAELAAGVVLSLQPLTDYYLIPRQWLRSWRKYVQYGTKKSAAASAAAAAVPSAAHGAASGGGGGSSSGNSASLVPTRPGPLAPAMHSLCCPCHPDQTYLRVPLPPVQSRRSKYFVDPECGSEVDVVDTQSWYKLLLFYGQPSADSYPTESQPHSCTSSYGAASSSHQASGDPALISFRVFLTLPATAGAAGQAAVTAGVQSTNYHDEVCFVQHEKMSLTLPGAEHFGREVEHPLNGNRPRSRRLTVSASLLPFQRSYKEMKSDSCRSRKGLKTVLEGGFPGVVVNVSSLSTHASGYTAVQTVGGTTEQPLVVEPYDVAEGLPSCPSSLHLTGEGTVLQGRGPSHLTGKGTVTLNLTGSCGEDELLMMPDGPPTSSTIADEVIMMPDGPPTSSTVADEVIMMTHGPPTKSTVADEVIMMPNGPPTSSTVADEVIMMPHGPSTSAAVAEEVIMMPHGPSTSAAVAEAIVVTELAPSSIGSDKDFNSPLHGVASVSGEDCQRPMIAKEEPRVAILHKHEEAEEEVQEAVNPKQPSQVSAQEDAVMAGKACLILVGTICEEHLMRTQKEAKEAMLCYEVAEVMVEVVKMEELAGAWTSRAAAATAATSNTWVHNIRNGGGERRSKRARKGRAPLFVGSQDTLGQLKLRVYQALDVHPQNSKIYLRGGRLLEGEDMTLAQLEIFPDEEIRVVDAQVVDGSDLSFMMDGVMEGSAKKGRRAAETGFKNTLLSSSLPIQASTEDQNQKELEMRDAEISMNVAETYPQE</sequence>
<dbReference type="OrthoDB" id="289038at2759"/>
<comment type="catalytic activity">
    <reaction evidence="1">
        <text>Thiol-dependent hydrolysis of ester, thioester, amide, peptide and isopeptide bonds formed by the C-terminal Gly of ubiquitin (a 76-residue protein attached to proteins as an intracellular targeting signal).</text>
        <dbReference type="EC" id="3.4.19.12"/>
    </reaction>
</comment>
<evidence type="ECO:0000259" key="9">
    <source>
        <dbReference type="PROSITE" id="PS50235"/>
    </source>
</evidence>
<dbReference type="EC" id="3.4.19.12" evidence="3"/>
<dbReference type="GO" id="GO:0005829">
    <property type="term" value="C:cytosol"/>
    <property type="evidence" value="ECO:0007669"/>
    <property type="project" value="TreeGrafter"/>
</dbReference>
<dbReference type="EMBL" id="BEGY01000117">
    <property type="protein sequence ID" value="GAX84137.1"/>
    <property type="molecule type" value="Genomic_DNA"/>
</dbReference>
<dbReference type="Proteomes" id="UP000232323">
    <property type="component" value="Unassembled WGS sequence"/>
</dbReference>
<evidence type="ECO:0000313" key="11">
    <source>
        <dbReference type="EMBL" id="GAX84137.1"/>
    </source>
</evidence>
<dbReference type="PANTHER" id="PTHR24006">
    <property type="entry name" value="UBIQUITIN CARBOXYL-TERMINAL HYDROLASE"/>
    <property type="match status" value="1"/>
</dbReference>
<dbReference type="InterPro" id="IPR028889">
    <property type="entry name" value="USP"/>
</dbReference>
<evidence type="ECO:0000313" key="12">
    <source>
        <dbReference type="Proteomes" id="UP000232323"/>
    </source>
</evidence>
<dbReference type="GO" id="GO:0006508">
    <property type="term" value="P:proteolysis"/>
    <property type="evidence" value="ECO:0007669"/>
    <property type="project" value="UniProtKB-KW"/>
</dbReference>
<dbReference type="Gene3D" id="3.90.70.10">
    <property type="entry name" value="Cysteine proteinases"/>
    <property type="match status" value="1"/>
</dbReference>
<evidence type="ECO:0000256" key="8">
    <source>
        <dbReference type="SAM" id="MobiDB-lite"/>
    </source>
</evidence>
<gene>
    <name evidence="11" type="ORF">CEUSTIGMA_g11560.t1</name>
</gene>
<dbReference type="InterPro" id="IPR035927">
    <property type="entry name" value="DUSP-like_sf"/>
</dbReference>
<dbReference type="GO" id="GO:0004843">
    <property type="term" value="F:cysteine-type deubiquitinase activity"/>
    <property type="evidence" value="ECO:0007669"/>
    <property type="project" value="UniProtKB-EC"/>
</dbReference>
<evidence type="ECO:0000259" key="10">
    <source>
        <dbReference type="PROSITE" id="PS51283"/>
    </source>
</evidence>
<protein>
    <recommendedName>
        <fullName evidence="3">ubiquitinyl hydrolase 1</fullName>
        <ecNumber evidence="3">3.4.19.12</ecNumber>
    </recommendedName>
</protein>
<feature type="region of interest" description="Disordered" evidence="8">
    <location>
        <begin position="1101"/>
        <end position="1121"/>
    </location>
</feature>
<keyword evidence="4" id="KW-0645">Protease</keyword>
<evidence type="ECO:0000256" key="4">
    <source>
        <dbReference type="ARBA" id="ARBA00022670"/>
    </source>
</evidence>
<dbReference type="PROSITE" id="PS00973">
    <property type="entry name" value="USP_2"/>
    <property type="match status" value="1"/>
</dbReference>
<feature type="region of interest" description="Disordered" evidence="8">
    <location>
        <begin position="452"/>
        <end position="494"/>
    </location>
</feature>
<dbReference type="STRING" id="1157962.A0A250XM41"/>
<comment type="similarity">
    <text evidence="2">Belongs to the peptidase C19 family.</text>
</comment>
<dbReference type="InterPro" id="IPR029071">
    <property type="entry name" value="Ubiquitin-like_domsf"/>
</dbReference>
<dbReference type="GO" id="GO:0016579">
    <property type="term" value="P:protein deubiquitination"/>
    <property type="evidence" value="ECO:0007669"/>
    <property type="project" value="InterPro"/>
</dbReference>
<keyword evidence="6" id="KW-0378">Hydrolase</keyword>
<dbReference type="InterPro" id="IPR044743">
    <property type="entry name" value="Ubl_USP48"/>
</dbReference>
<keyword evidence="12" id="KW-1185">Reference proteome</keyword>
<keyword evidence="5" id="KW-0833">Ubl conjugation pathway</keyword>
<dbReference type="InterPro" id="IPR001394">
    <property type="entry name" value="Peptidase_C19_UCH"/>
</dbReference>
<dbReference type="InterPro" id="IPR006615">
    <property type="entry name" value="Pept_C19_DUSP"/>
</dbReference>
<reference evidence="11 12" key="1">
    <citation type="submission" date="2017-08" db="EMBL/GenBank/DDBJ databases">
        <title>Acidophilic green algal genome provides insights into adaptation to an acidic environment.</title>
        <authorList>
            <person name="Hirooka S."/>
            <person name="Hirose Y."/>
            <person name="Kanesaki Y."/>
            <person name="Higuchi S."/>
            <person name="Fujiwara T."/>
            <person name="Onuma R."/>
            <person name="Era A."/>
            <person name="Ohbayashi R."/>
            <person name="Uzuka A."/>
            <person name="Nozaki H."/>
            <person name="Yoshikawa H."/>
            <person name="Miyagishima S.Y."/>
        </authorList>
    </citation>
    <scope>NUCLEOTIDE SEQUENCE [LARGE SCALE GENOMIC DNA]</scope>
    <source>
        <strain evidence="11 12">NIES-2499</strain>
    </source>
</reference>
<evidence type="ECO:0000256" key="7">
    <source>
        <dbReference type="ARBA" id="ARBA00022807"/>
    </source>
</evidence>
<accession>A0A250XM41</accession>
<keyword evidence="7" id="KW-0788">Thiol protease</keyword>
<evidence type="ECO:0000256" key="5">
    <source>
        <dbReference type="ARBA" id="ARBA00022786"/>
    </source>
</evidence>
<dbReference type="InterPro" id="IPR050164">
    <property type="entry name" value="Peptidase_C19"/>
</dbReference>
<feature type="compositionally biased region" description="Polar residues" evidence="8">
    <location>
        <begin position="1771"/>
        <end position="1781"/>
    </location>
</feature>
<feature type="domain" description="DUSP" evidence="10">
    <location>
        <begin position="1036"/>
        <end position="1195"/>
    </location>
</feature>
<proteinExistence type="inferred from homology"/>
<evidence type="ECO:0000256" key="2">
    <source>
        <dbReference type="ARBA" id="ARBA00009085"/>
    </source>
</evidence>
<evidence type="ECO:0000256" key="6">
    <source>
        <dbReference type="ARBA" id="ARBA00022801"/>
    </source>
</evidence>
<feature type="region of interest" description="Disordered" evidence="8">
    <location>
        <begin position="1771"/>
        <end position="1805"/>
    </location>
</feature>
<evidence type="ECO:0000256" key="3">
    <source>
        <dbReference type="ARBA" id="ARBA00012759"/>
    </source>
</evidence>
<dbReference type="Pfam" id="PF00443">
    <property type="entry name" value="UCH"/>
    <property type="match status" value="1"/>
</dbReference>
<feature type="compositionally biased region" description="Basic and acidic residues" evidence="8">
    <location>
        <begin position="452"/>
        <end position="467"/>
    </location>
</feature>
<organism evidence="11 12">
    <name type="scientific">Chlamydomonas eustigma</name>
    <dbReference type="NCBI Taxonomy" id="1157962"/>
    <lineage>
        <taxon>Eukaryota</taxon>
        <taxon>Viridiplantae</taxon>
        <taxon>Chlorophyta</taxon>
        <taxon>core chlorophytes</taxon>
        <taxon>Chlorophyceae</taxon>
        <taxon>CS clade</taxon>
        <taxon>Chlamydomonadales</taxon>
        <taxon>Chlamydomonadaceae</taxon>
        <taxon>Chlamydomonas</taxon>
    </lineage>
</organism>
<feature type="domain" description="USP" evidence="9">
    <location>
        <begin position="103"/>
        <end position="443"/>
    </location>
</feature>
<feature type="compositionally biased region" description="Basic residues" evidence="8">
    <location>
        <begin position="472"/>
        <end position="489"/>
    </location>
</feature>
<dbReference type="InterPro" id="IPR018200">
    <property type="entry name" value="USP_CS"/>
</dbReference>
<dbReference type="CDD" id="cd01795">
    <property type="entry name" value="Ubl_USP48"/>
    <property type="match status" value="1"/>
</dbReference>
<dbReference type="SUPFAM" id="SSF54236">
    <property type="entry name" value="Ubiquitin-like"/>
    <property type="match status" value="1"/>
</dbReference>
<comment type="caution">
    <text evidence="11">The sequence shown here is derived from an EMBL/GenBank/DDBJ whole genome shotgun (WGS) entry which is preliminary data.</text>
</comment>
<dbReference type="PROSITE" id="PS51283">
    <property type="entry name" value="DUSP"/>
    <property type="match status" value="2"/>
</dbReference>
<dbReference type="Gene3D" id="3.30.2230.10">
    <property type="entry name" value="DUSP-like"/>
    <property type="match status" value="1"/>
</dbReference>
<dbReference type="PROSITE" id="PS50235">
    <property type="entry name" value="USP_3"/>
    <property type="match status" value="1"/>
</dbReference>
<dbReference type="PANTHER" id="PTHR24006:SF758">
    <property type="entry name" value="UBIQUITIN CARBOXYL-TERMINAL HYDROLASE 36"/>
    <property type="match status" value="1"/>
</dbReference>
<name>A0A250XM41_9CHLO</name>
<dbReference type="InterPro" id="IPR038765">
    <property type="entry name" value="Papain-like_cys_pep_sf"/>
</dbReference>
<feature type="domain" description="DUSP" evidence="10">
    <location>
        <begin position="795"/>
        <end position="897"/>
    </location>
</feature>
<dbReference type="GO" id="GO:0005634">
    <property type="term" value="C:nucleus"/>
    <property type="evidence" value="ECO:0007669"/>
    <property type="project" value="TreeGrafter"/>
</dbReference>
<dbReference type="GO" id="GO:0004197">
    <property type="term" value="F:cysteine-type endopeptidase activity"/>
    <property type="evidence" value="ECO:0007669"/>
    <property type="project" value="InterPro"/>
</dbReference>